<comment type="caution">
    <text evidence="10">The sequence shown here is derived from an EMBL/GenBank/DDBJ whole genome shotgun (WGS) entry which is preliminary data.</text>
</comment>
<evidence type="ECO:0000313" key="10">
    <source>
        <dbReference type="EMBL" id="MBA6145032.1"/>
    </source>
</evidence>
<evidence type="ECO:0000256" key="1">
    <source>
        <dbReference type="ARBA" id="ARBA00001938"/>
    </source>
</evidence>
<feature type="domain" description="Peripheral subunit-binding (PSBD)" evidence="9">
    <location>
        <begin position="133"/>
        <end position="170"/>
    </location>
</feature>
<dbReference type="InterPro" id="IPR004167">
    <property type="entry name" value="PSBD"/>
</dbReference>
<dbReference type="Proteomes" id="UP000590738">
    <property type="component" value="Unassembled WGS sequence"/>
</dbReference>
<gene>
    <name evidence="10" type="ORF">H4B97_21620</name>
</gene>
<evidence type="ECO:0000256" key="5">
    <source>
        <dbReference type="ARBA" id="ARBA00022823"/>
    </source>
</evidence>
<evidence type="ECO:0000256" key="2">
    <source>
        <dbReference type="ARBA" id="ARBA00007317"/>
    </source>
</evidence>
<dbReference type="SUPFAM" id="SSF52777">
    <property type="entry name" value="CoA-dependent acyltransferases"/>
    <property type="match status" value="1"/>
</dbReference>
<dbReference type="EC" id="2.3.1.-" evidence="7"/>
<dbReference type="SUPFAM" id="SSF51230">
    <property type="entry name" value="Single hybrid motif"/>
    <property type="match status" value="1"/>
</dbReference>
<dbReference type="PROSITE" id="PS50968">
    <property type="entry name" value="BIOTINYL_LIPOYL"/>
    <property type="match status" value="1"/>
</dbReference>
<dbReference type="PANTHER" id="PTHR43178:SF5">
    <property type="entry name" value="LIPOAMIDE ACYLTRANSFERASE COMPONENT OF BRANCHED-CHAIN ALPHA-KETO ACID DEHYDROGENASE COMPLEX, MITOCHONDRIAL"/>
    <property type="match status" value="1"/>
</dbReference>
<dbReference type="CDD" id="cd06849">
    <property type="entry name" value="lipoyl_domain"/>
    <property type="match status" value="1"/>
</dbReference>
<dbReference type="FunFam" id="3.30.559.10:FF:000007">
    <property type="entry name" value="Dihydrolipoamide acetyltransferase component of pyruvate dehydrogenase complex"/>
    <property type="match status" value="1"/>
</dbReference>
<keyword evidence="5 7" id="KW-0450">Lipoyl</keyword>
<dbReference type="InterPro" id="IPR001078">
    <property type="entry name" value="2-oxoacid_DH_actylTfrase"/>
</dbReference>
<evidence type="ECO:0000256" key="7">
    <source>
        <dbReference type="RuleBase" id="RU003423"/>
    </source>
</evidence>
<dbReference type="Gene3D" id="3.30.559.10">
    <property type="entry name" value="Chloramphenicol acetyltransferase-like domain"/>
    <property type="match status" value="1"/>
</dbReference>
<keyword evidence="4 7" id="KW-0808">Transferase</keyword>
<dbReference type="GO" id="GO:0016407">
    <property type="term" value="F:acetyltransferase activity"/>
    <property type="evidence" value="ECO:0007669"/>
    <property type="project" value="TreeGrafter"/>
</dbReference>
<evidence type="ECO:0000256" key="3">
    <source>
        <dbReference type="ARBA" id="ARBA00011484"/>
    </source>
</evidence>
<proteinExistence type="inferred from homology"/>
<dbReference type="PROSITE" id="PS00189">
    <property type="entry name" value="LIPOYL"/>
    <property type="match status" value="1"/>
</dbReference>
<name>A0A7W2QW54_9PSED</name>
<evidence type="ECO:0000256" key="6">
    <source>
        <dbReference type="ARBA" id="ARBA00023315"/>
    </source>
</evidence>
<dbReference type="InterPro" id="IPR003016">
    <property type="entry name" value="2-oxoA_DH_lipoyl-BS"/>
</dbReference>
<evidence type="ECO:0000259" key="8">
    <source>
        <dbReference type="PROSITE" id="PS50968"/>
    </source>
</evidence>
<dbReference type="PROSITE" id="PS51826">
    <property type="entry name" value="PSBD"/>
    <property type="match status" value="1"/>
</dbReference>
<dbReference type="Gene3D" id="4.10.320.10">
    <property type="entry name" value="E3-binding domain"/>
    <property type="match status" value="1"/>
</dbReference>
<dbReference type="RefSeq" id="WP_009684257.1">
    <property type="nucleotide sequence ID" value="NZ_BQHP01000042.1"/>
</dbReference>
<dbReference type="Pfam" id="PF00198">
    <property type="entry name" value="2-oxoacid_dh"/>
    <property type="match status" value="1"/>
</dbReference>
<dbReference type="Pfam" id="PF00364">
    <property type="entry name" value="Biotin_lipoyl"/>
    <property type="match status" value="1"/>
</dbReference>
<comment type="cofactor">
    <cofactor evidence="1 7">
        <name>(R)-lipoate</name>
        <dbReference type="ChEBI" id="CHEBI:83088"/>
    </cofactor>
</comment>
<dbReference type="EMBL" id="JACGCZ010000048">
    <property type="protein sequence ID" value="MBA6145032.1"/>
    <property type="molecule type" value="Genomic_DNA"/>
</dbReference>
<dbReference type="InterPro" id="IPR023213">
    <property type="entry name" value="CAT-like_dom_sf"/>
</dbReference>
<dbReference type="GO" id="GO:0005737">
    <property type="term" value="C:cytoplasm"/>
    <property type="evidence" value="ECO:0007669"/>
    <property type="project" value="TreeGrafter"/>
</dbReference>
<dbReference type="AlphaFoldDB" id="A0A7W2QW54"/>
<comment type="subunit">
    <text evidence="3">Forms a 24-polypeptide structural core with octahedral symmetry.</text>
</comment>
<comment type="similarity">
    <text evidence="2 7">Belongs to the 2-oxoacid dehydrogenase family.</text>
</comment>
<protein>
    <recommendedName>
        <fullName evidence="7">Dihydrolipoamide acetyltransferase component of pyruvate dehydrogenase complex</fullName>
        <ecNumber evidence="7">2.3.1.-</ecNumber>
    </recommendedName>
</protein>
<dbReference type="SUPFAM" id="SSF47005">
    <property type="entry name" value="Peripheral subunit-binding domain of 2-oxo acid dehydrogenase complex"/>
    <property type="match status" value="1"/>
</dbReference>
<dbReference type="Gene3D" id="2.40.50.100">
    <property type="match status" value="1"/>
</dbReference>
<feature type="domain" description="Lipoyl-binding" evidence="8">
    <location>
        <begin position="3"/>
        <end position="78"/>
    </location>
</feature>
<dbReference type="InterPro" id="IPR050743">
    <property type="entry name" value="2-oxoacid_DH_E2_comp"/>
</dbReference>
<dbReference type="InterPro" id="IPR036625">
    <property type="entry name" value="E3-bd_dom_sf"/>
</dbReference>
<organism evidence="10 11">
    <name type="scientific">Pseudomonas juntendi</name>
    <dbReference type="NCBI Taxonomy" id="2666183"/>
    <lineage>
        <taxon>Bacteria</taxon>
        <taxon>Pseudomonadati</taxon>
        <taxon>Pseudomonadota</taxon>
        <taxon>Gammaproteobacteria</taxon>
        <taxon>Pseudomonadales</taxon>
        <taxon>Pseudomonadaceae</taxon>
        <taxon>Pseudomonas</taxon>
    </lineage>
</organism>
<evidence type="ECO:0000259" key="9">
    <source>
        <dbReference type="PROSITE" id="PS51826"/>
    </source>
</evidence>
<evidence type="ECO:0000313" key="11">
    <source>
        <dbReference type="Proteomes" id="UP000590738"/>
    </source>
</evidence>
<accession>A0A7W2QW54</accession>
<dbReference type="PANTHER" id="PTHR43178">
    <property type="entry name" value="DIHYDROLIPOAMIDE ACETYLTRANSFERASE COMPONENT OF PYRUVATE DEHYDROGENASE COMPLEX"/>
    <property type="match status" value="1"/>
</dbReference>
<reference evidence="10 11" key="1">
    <citation type="submission" date="2020-07" db="EMBL/GenBank/DDBJ databases">
        <title>Diversity of carbapenemase encoding genes among Pseudomonas putida group clinical isolates in a tertiary Brazilian hospital.</title>
        <authorList>
            <person name="Alberto-Lei F."/>
            <person name="Nodari C.S."/>
            <person name="Streling A.P."/>
            <person name="Paulino J.T."/>
            <person name="Bessa-Neto F.O."/>
            <person name="Cayo R."/>
            <person name="Gales A.C."/>
        </authorList>
    </citation>
    <scope>NUCLEOTIDE SEQUENCE [LARGE SCALE GENOMIC DNA]</scope>
    <source>
        <strain evidence="10 11">12273</strain>
    </source>
</reference>
<evidence type="ECO:0000256" key="4">
    <source>
        <dbReference type="ARBA" id="ARBA00022679"/>
    </source>
</evidence>
<dbReference type="Pfam" id="PF02817">
    <property type="entry name" value="E3_binding"/>
    <property type="match status" value="1"/>
</dbReference>
<sequence>MGTHVIKMPDIGEGIAQVELVEWFVKVGDTIAEDQVVADVMTDKATVEIPSPVSGKVLALGGQPGEVMAVGSELIRIEVEGSGNHVDVPQAVQVETAAAPAAPQEPVKPVACQAPANHETPPIVPRQPGDKPLASPAVRKRALDAGIELRYVHGSGPAGRILHEDLDAFMSKPQSSTGQAPNGYAKRTDSQQVPVIGLRRKIAQRMQDAKRRVAHFSYVEEIDVTALEALRQQLNSKHGDSRGKLTLLPFLVRALVVALRDFPQINATYDDEAQVITRHGAVHVGIATQGDNGLMVPVLRHAEAGSLWANASEITRLAHAARNNKANREELSGSTITLTSLGALGGIVSTPVVNTPEVAIVGVNRMVERPVVIDGQIVVRKMMNLSSSFDHRVVDGMDAALFIQAVRGLLEQPACLFVE</sequence>
<dbReference type="InterPro" id="IPR000089">
    <property type="entry name" value="Biotin_lipoyl"/>
</dbReference>
<dbReference type="GO" id="GO:0031405">
    <property type="term" value="F:lipoic acid binding"/>
    <property type="evidence" value="ECO:0007669"/>
    <property type="project" value="TreeGrafter"/>
</dbReference>
<dbReference type="InterPro" id="IPR011053">
    <property type="entry name" value="Single_hybrid_motif"/>
</dbReference>
<keyword evidence="6 7" id="KW-0012">Acyltransferase</keyword>